<accession>A0ABS4BNU6</accession>
<dbReference type="EMBL" id="JAGJCB010000001">
    <property type="protein sequence ID" value="MBP0902274.1"/>
    <property type="molecule type" value="Genomic_DNA"/>
</dbReference>
<dbReference type="Gene3D" id="2.40.40.10">
    <property type="entry name" value="RlpA-like domain"/>
    <property type="match status" value="1"/>
</dbReference>
<comment type="caution">
    <text evidence="6">The sequence shown here is derived from an EMBL/GenBank/DDBJ whole genome shotgun (WGS) entry which is preliminary data.</text>
</comment>
<dbReference type="InterPro" id="IPR034718">
    <property type="entry name" value="RlpA"/>
</dbReference>
<comment type="similarity">
    <text evidence="3 4">Belongs to the RlpA family.</text>
</comment>
<gene>
    <name evidence="3" type="primary">rlpA</name>
    <name evidence="6" type="ORF">J8H85_00415</name>
</gene>
<dbReference type="PANTHER" id="PTHR34183:SF8">
    <property type="entry name" value="ENDOLYTIC PEPTIDOGLYCAN TRANSGLYCOSYLASE RLPA-RELATED"/>
    <property type="match status" value="1"/>
</dbReference>
<proteinExistence type="inferred from homology"/>
<evidence type="ECO:0000259" key="5">
    <source>
        <dbReference type="Pfam" id="PF03330"/>
    </source>
</evidence>
<dbReference type="RefSeq" id="WP_209651566.1">
    <property type="nucleotide sequence ID" value="NZ_JAGJCB010000001.1"/>
</dbReference>
<dbReference type="Proteomes" id="UP000670776">
    <property type="component" value="Unassembled WGS sequence"/>
</dbReference>
<dbReference type="InterPro" id="IPR009009">
    <property type="entry name" value="RlpA-like_DPBB"/>
</dbReference>
<evidence type="ECO:0000313" key="6">
    <source>
        <dbReference type="EMBL" id="MBP0902274.1"/>
    </source>
</evidence>
<reference evidence="6 7" key="1">
    <citation type="submission" date="2021-04" db="EMBL/GenBank/DDBJ databases">
        <title>Mariniflexile gromovii gen. nov., sp. nov., a gliding bacterium isolated from the sea urchin Strongylocentrotus intermedius.</title>
        <authorList>
            <person name="Ko S."/>
            <person name="Le V."/>
            <person name="Ahn C.-Y."/>
            <person name="Oh H.-M."/>
        </authorList>
    </citation>
    <scope>NUCLEOTIDE SEQUENCE [LARGE SCALE GENOMIC DNA]</scope>
    <source>
        <strain evidence="6 7">KCTC 12570</strain>
    </source>
</reference>
<dbReference type="InterPro" id="IPR036908">
    <property type="entry name" value="RlpA-like_sf"/>
</dbReference>
<feature type="domain" description="RlpA-like protein double-psi beta-barrel" evidence="5">
    <location>
        <begin position="61"/>
        <end position="140"/>
    </location>
</feature>
<dbReference type="SUPFAM" id="SSF50685">
    <property type="entry name" value="Barwin-like endoglucanases"/>
    <property type="match status" value="1"/>
</dbReference>
<organism evidence="6 7">
    <name type="scientific">Mariniflexile gromovii</name>
    <dbReference type="NCBI Taxonomy" id="362523"/>
    <lineage>
        <taxon>Bacteria</taxon>
        <taxon>Pseudomonadati</taxon>
        <taxon>Bacteroidota</taxon>
        <taxon>Flavobacteriia</taxon>
        <taxon>Flavobacteriales</taxon>
        <taxon>Flavobacteriaceae</taxon>
        <taxon>Mariniflexile</taxon>
    </lineage>
</organism>
<keyword evidence="1 3" id="KW-0456">Lyase</keyword>
<dbReference type="NCBIfam" id="TIGR00413">
    <property type="entry name" value="rlpA"/>
    <property type="match status" value="1"/>
</dbReference>
<name>A0ABS4BNU6_9FLAO</name>
<sequence>MKLTTQIIGFLGLIIILSSFKSSNTRTEKSASYNIVQIDSILSDSIFIDSTSTAYIPYLENAHASYYHDKFNGRKTASGEKFDNNLYTAAHKTLKFGTKVKVTNTVNGESVIVTVNDRGPFVKGREIDLSKKAFMEIAKFKLRGYLIVNLEVLEEPLEN</sequence>
<dbReference type="CDD" id="cd22268">
    <property type="entry name" value="DPBB_RlpA-like"/>
    <property type="match status" value="1"/>
</dbReference>
<dbReference type="Pfam" id="PF03330">
    <property type="entry name" value="DPBB_1"/>
    <property type="match status" value="1"/>
</dbReference>
<dbReference type="EC" id="4.2.2.-" evidence="3"/>
<evidence type="ECO:0000256" key="4">
    <source>
        <dbReference type="RuleBase" id="RU003495"/>
    </source>
</evidence>
<evidence type="ECO:0000256" key="1">
    <source>
        <dbReference type="ARBA" id="ARBA00023239"/>
    </source>
</evidence>
<dbReference type="HAMAP" id="MF_02071">
    <property type="entry name" value="RlpA"/>
    <property type="match status" value="1"/>
</dbReference>
<protein>
    <recommendedName>
        <fullName evidence="3">Probable endolytic peptidoglycan transglycosylase RlpA</fullName>
        <ecNumber evidence="3">4.2.2.-</ecNumber>
    </recommendedName>
</protein>
<keyword evidence="7" id="KW-1185">Reference proteome</keyword>
<evidence type="ECO:0000313" key="7">
    <source>
        <dbReference type="Proteomes" id="UP000670776"/>
    </source>
</evidence>
<comment type="function">
    <text evidence="3">Lytic transglycosylase with a strong preference for naked glycan strands that lack stem peptides.</text>
</comment>
<dbReference type="PANTHER" id="PTHR34183">
    <property type="entry name" value="ENDOLYTIC PEPTIDOGLYCAN TRANSGLYCOSYLASE RLPA"/>
    <property type="match status" value="1"/>
</dbReference>
<dbReference type="InterPro" id="IPR012997">
    <property type="entry name" value="RplA"/>
</dbReference>
<evidence type="ECO:0000256" key="3">
    <source>
        <dbReference type="HAMAP-Rule" id="MF_02071"/>
    </source>
</evidence>
<keyword evidence="2 3" id="KW-0961">Cell wall biogenesis/degradation</keyword>
<evidence type="ECO:0000256" key="2">
    <source>
        <dbReference type="ARBA" id="ARBA00023316"/>
    </source>
</evidence>